<organism evidence="1 2">
    <name type="scientific">Entomophthora muscae</name>
    <dbReference type="NCBI Taxonomy" id="34485"/>
    <lineage>
        <taxon>Eukaryota</taxon>
        <taxon>Fungi</taxon>
        <taxon>Fungi incertae sedis</taxon>
        <taxon>Zoopagomycota</taxon>
        <taxon>Entomophthoromycotina</taxon>
        <taxon>Entomophthoromycetes</taxon>
        <taxon>Entomophthorales</taxon>
        <taxon>Entomophthoraceae</taxon>
        <taxon>Entomophthora</taxon>
    </lineage>
</organism>
<sequence length="232" mass="24483">MNNTNIQEVWQVVADKVQAINIDGAPLENRILISLGMVVSGLMYCLVGRSMMRFVLFGIGAVVAGWTAYGMVLEGFKLDHTHVVQLYSASIWLMVAGLAGGSACMGLLRIGLVVVGGLAGVELSTLVREANIIESANATIAVSVALVLSLSLLGYMALSLLTTLLTATLGGLLLTLGADVLLETGFTAFLLTLDNSTPKIWGMVAATGVFTLGSIWMQLRAIPHPFTSKKND</sequence>
<evidence type="ECO:0000313" key="1">
    <source>
        <dbReference type="EMBL" id="KAJ9070568.1"/>
    </source>
</evidence>
<protein>
    <submittedName>
        <fullName evidence="1">Uncharacterized protein</fullName>
    </submittedName>
</protein>
<gene>
    <name evidence="1" type="ORF">DSO57_1006618</name>
</gene>
<reference evidence="1" key="1">
    <citation type="submission" date="2022-04" db="EMBL/GenBank/DDBJ databases">
        <title>Genome of the entomopathogenic fungus Entomophthora muscae.</title>
        <authorList>
            <person name="Elya C."/>
            <person name="Lovett B.R."/>
            <person name="Lee E."/>
            <person name="Macias A.M."/>
            <person name="Hajek A.E."/>
            <person name="De Bivort B.L."/>
            <person name="Kasson M.T."/>
            <person name="De Fine Licht H.H."/>
            <person name="Stajich J.E."/>
        </authorList>
    </citation>
    <scope>NUCLEOTIDE SEQUENCE</scope>
    <source>
        <strain evidence="1">Berkeley</strain>
    </source>
</reference>
<keyword evidence="2" id="KW-1185">Reference proteome</keyword>
<evidence type="ECO:0000313" key="2">
    <source>
        <dbReference type="Proteomes" id="UP001165960"/>
    </source>
</evidence>
<name>A0ACC2T7D8_9FUNG</name>
<accession>A0ACC2T7D8</accession>
<dbReference type="Proteomes" id="UP001165960">
    <property type="component" value="Unassembled WGS sequence"/>
</dbReference>
<dbReference type="EMBL" id="QTSX02003569">
    <property type="protein sequence ID" value="KAJ9070568.1"/>
    <property type="molecule type" value="Genomic_DNA"/>
</dbReference>
<proteinExistence type="predicted"/>
<comment type="caution">
    <text evidence="1">The sequence shown here is derived from an EMBL/GenBank/DDBJ whole genome shotgun (WGS) entry which is preliminary data.</text>
</comment>